<dbReference type="GO" id="GO:0046914">
    <property type="term" value="F:transition metal ion binding"/>
    <property type="evidence" value="ECO:0007669"/>
    <property type="project" value="InterPro"/>
</dbReference>
<dbReference type="EMBL" id="CAKJVE010000004">
    <property type="protein sequence ID" value="CAG9707186.1"/>
    <property type="molecule type" value="Genomic_DNA"/>
</dbReference>
<dbReference type="PANTHER" id="PTHR42954">
    <property type="entry name" value="FE(2+) TRANSPORT PROTEIN A"/>
    <property type="match status" value="1"/>
</dbReference>
<reference evidence="5 7" key="1">
    <citation type="submission" date="2017-10" db="EMBL/GenBank/DDBJ databases">
        <title>Effective Description of Clostridium neonatale sp. nov. linked to necrotizing enterocolitis in neonates and a clarification of species assignable to the genus Clostridium (Prazmowski 1880) emend. Lawson and Rainey 2016.</title>
        <authorList>
            <person name="Bernard K."/>
            <person name="Burdz T."/>
            <person name="Wiebe D."/>
            <person name="Balcewich B."/>
            <person name="Alfa M."/>
            <person name="Bernier A.-M."/>
        </authorList>
    </citation>
    <scope>NUCLEOTIDE SEQUENCE [LARGE SCALE GENOMIC DNA]</scope>
    <source>
        <strain evidence="5 7">LCDC99A005</strain>
    </source>
</reference>
<dbReference type="InterPro" id="IPR008988">
    <property type="entry name" value="Transcriptional_repressor_C"/>
</dbReference>
<dbReference type="Proteomes" id="UP000789738">
    <property type="component" value="Unassembled WGS sequence"/>
</dbReference>
<dbReference type="RefSeq" id="WP_058295622.1">
    <property type="nucleotide sequence ID" value="NZ_CAKJVD010000038.1"/>
</dbReference>
<dbReference type="InterPro" id="IPR052713">
    <property type="entry name" value="FeoA"/>
</dbReference>
<feature type="domain" description="Ferrous iron transporter FeoA-like" evidence="2">
    <location>
        <begin position="11"/>
        <end position="83"/>
    </location>
</feature>
<evidence type="ECO:0000313" key="6">
    <source>
        <dbReference type="EMBL" id="VCT84863.1"/>
    </source>
</evidence>
<evidence type="ECO:0000313" key="3">
    <source>
        <dbReference type="EMBL" id="CAG9707186.1"/>
    </source>
</evidence>
<evidence type="ECO:0000313" key="5">
    <source>
        <dbReference type="EMBL" id="PEG31467.1"/>
    </source>
</evidence>
<evidence type="ECO:0000313" key="8">
    <source>
        <dbReference type="Proteomes" id="UP000431451"/>
    </source>
</evidence>
<dbReference type="EMBL" id="UWJD01000002">
    <property type="protein sequence ID" value="VCT84863.1"/>
    <property type="molecule type" value="Genomic_DNA"/>
</dbReference>
<reference evidence="4" key="4">
    <citation type="submission" date="2022-10" db="EMBL/GenBank/DDBJ databases">
        <authorList>
            <person name="Aires J."/>
            <person name="Mesa V."/>
        </authorList>
    </citation>
    <scope>NUCLEOTIDE SEQUENCE</scope>
    <source>
        <strain evidence="4">Clostridium neonatale JD116</strain>
    </source>
</reference>
<reference evidence="3" key="3">
    <citation type="submission" date="2021-10" db="EMBL/GenBank/DDBJ databases">
        <authorList>
            <person name="Mesa V."/>
        </authorList>
    </citation>
    <scope>NUCLEOTIDE SEQUENCE</scope>
    <source>
        <strain evidence="3">CC3_PB</strain>
    </source>
</reference>
<protein>
    <submittedName>
        <fullName evidence="5">Ferrous iron transport protein A</fullName>
    </submittedName>
</protein>
<keyword evidence="7" id="KW-1185">Reference proteome</keyword>
<sequence length="84" mass="9196">MEANIYTPNQSTLNLIKLGTKCRVVELTATDHIRRRFLDLGLINGTEVEALTKSPSGDPIAYLIRGAVIAIRSEDASKIVVETL</sequence>
<dbReference type="STRING" id="137838.GCA_001458595_02892"/>
<gene>
    <name evidence="3" type="primary">feoA</name>
    <name evidence="4" type="ORF">CNEO2_370055</name>
    <name evidence="3" type="ORF">CNEO_42882</name>
    <name evidence="6" type="ORF">CNEONATNEC25_02464</name>
    <name evidence="5" type="ORF">CQ394_07110</name>
</gene>
<organism evidence="5 7">
    <name type="scientific">Clostridium neonatale</name>
    <dbReference type="NCBI Taxonomy" id="137838"/>
    <lineage>
        <taxon>Bacteria</taxon>
        <taxon>Bacillati</taxon>
        <taxon>Bacillota</taxon>
        <taxon>Clostridia</taxon>
        <taxon>Eubacteriales</taxon>
        <taxon>Clostridiaceae</taxon>
        <taxon>Clostridium</taxon>
    </lineage>
</organism>
<dbReference type="Pfam" id="PF04023">
    <property type="entry name" value="FeoA"/>
    <property type="match status" value="1"/>
</dbReference>
<dbReference type="SMART" id="SM00899">
    <property type="entry name" value="FeoA"/>
    <property type="match status" value="1"/>
</dbReference>
<dbReference type="InterPro" id="IPR038157">
    <property type="entry name" value="FeoA_core_dom"/>
</dbReference>
<dbReference type="EMBL" id="CAMTCP010000234">
    <property type="protein sequence ID" value="CAI3613064.1"/>
    <property type="molecule type" value="Genomic_DNA"/>
</dbReference>
<reference evidence="6 8" key="2">
    <citation type="submission" date="2018-06" db="EMBL/GenBank/DDBJ databases">
        <authorList>
            <consortium name="IHU Genomes"/>
        </authorList>
    </citation>
    <scope>NUCLEOTIDE SEQUENCE [LARGE SCALE GENOMIC DNA]</scope>
    <source>
        <strain evidence="6 8">NEC25</strain>
    </source>
</reference>
<dbReference type="AlphaFoldDB" id="A0A2A7MIW2"/>
<evidence type="ECO:0000256" key="1">
    <source>
        <dbReference type="ARBA" id="ARBA00023004"/>
    </source>
</evidence>
<dbReference type="InterPro" id="IPR007167">
    <property type="entry name" value="Fe-transptr_FeoA-like"/>
</dbReference>
<proteinExistence type="predicted"/>
<dbReference type="Proteomes" id="UP000220840">
    <property type="component" value="Unassembled WGS sequence"/>
</dbReference>
<dbReference type="Proteomes" id="UP001189143">
    <property type="component" value="Unassembled WGS sequence"/>
</dbReference>
<dbReference type="OrthoDB" id="9811076at2"/>
<evidence type="ECO:0000313" key="4">
    <source>
        <dbReference type="EMBL" id="CAI3613064.1"/>
    </source>
</evidence>
<dbReference type="Proteomes" id="UP000431451">
    <property type="component" value="Unassembled WGS sequence"/>
</dbReference>
<dbReference type="Gene3D" id="2.30.30.90">
    <property type="match status" value="1"/>
</dbReference>
<keyword evidence="1" id="KW-0408">Iron</keyword>
<name>A0A2A7MIW2_9CLOT</name>
<dbReference type="GeneID" id="68877910"/>
<dbReference type="PANTHER" id="PTHR42954:SF2">
    <property type="entry name" value="FE(2+) TRANSPORT PROTEIN A"/>
    <property type="match status" value="1"/>
</dbReference>
<dbReference type="EMBL" id="PDCJ01000001">
    <property type="protein sequence ID" value="PEG31467.1"/>
    <property type="molecule type" value="Genomic_DNA"/>
</dbReference>
<dbReference type="SUPFAM" id="SSF50037">
    <property type="entry name" value="C-terminal domain of transcriptional repressors"/>
    <property type="match status" value="1"/>
</dbReference>
<accession>A0A2A7MIW2</accession>
<evidence type="ECO:0000259" key="2">
    <source>
        <dbReference type="SMART" id="SM00899"/>
    </source>
</evidence>
<evidence type="ECO:0000313" key="7">
    <source>
        <dbReference type="Proteomes" id="UP000220840"/>
    </source>
</evidence>